<proteinExistence type="predicted"/>
<dbReference type="EMBL" id="CM042016">
    <property type="protein sequence ID" value="KAI3700456.1"/>
    <property type="molecule type" value="Genomic_DNA"/>
</dbReference>
<evidence type="ECO:0000313" key="1">
    <source>
        <dbReference type="EMBL" id="KAI3700456.1"/>
    </source>
</evidence>
<evidence type="ECO:0000313" key="2">
    <source>
        <dbReference type="Proteomes" id="UP001055811"/>
    </source>
</evidence>
<reference evidence="2" key="1">
    <citation type="journal article" date="2022" name="Mol. Ecol. Resour.">
        <title>The genomes of chicory, endive, great burdock and yacon provide insights into Asteraceae palaeo-polyploidization history and plant inulin production.</title>
        <authorList>
            <person name="Fan W."/>
            <person name="Wang S."/>
            <person name="Wang H."/>
            <person name="Wang A."/>
            <person name="Jiang F."/>
            <person name="Liu H."/>
            <person name="Zhao H."/>
            <person name="Xu D."/>
            <person name="Zhang Y."/>
        </authorList>
    </citation>
    <scope>NUCLEOTIDE SEQUENCE [LARGE SCALE GENOMIC DNA]</scope>
    <source>
        <strain evidence="2">cv. Punajuju</strain>
    </source>
</reference>
<accession>A0ACB8ZSJ6</accession>
<keyword evidence="2" id="KW-1185">Reference proteome</keyword>
<dbReference type="Proteomes" id="UP001055811">
    <property type="component" value="Linkage Group LG08"/>
</dbReference>
<protein>
    <submittedName>
        <fullName evidence="1">Uncharacterized protein</fullName>
    </submittedName>
</protein>
<gene>
    <name evidence="1" type="ORF">L2E82_45086</name>
</gene>
<comment type="caution">
    <text evidence="1">The sequence shown here is derived from an EMBL/GenBank/DDBJ whole genome shotgun (WGS) entry which is preliminary data.</text>
</comment>
<organism evidence="1 2">
    <name type="scientific">Cichorium intybus</name>
    <name type="common">Chicory</name>
    <dbReference type="NCBI Taxonomy" id="13427"/>
    <lineage>
        <taxon>Eukaryota</taxon>
        <taxon>Viridiplantae</taxon>
        <taxon>Streptophyta</taxon>
        <taxon>Embryophyta</taxon>
        <taxon>Tracheophyta</taxon>
        <taxon>Spermatophyta</taxon>
        <taxon>Magnoliopsida</taxon>
        <taxon>eudicotyledons</taxon>
        <taxon>Gunneridae</taxon>
        <taxon>Pentapetalae</taxon>
        <taxon>asterids</taxon>
        <taxon>campanulids</taxon>
        <taxon>Asterales</taxon>
        <taxon>Asteraceae</taxon>
        <taxon>Cichorioideae</taxon>
        <taxon>Cichorieae</taxon>
        <taxon>Cichoriinae</taxon>
        <taxon>Cichorium</taxon>
    </lineage>
</organism>
<sequence length="102" mass="10969">MEALLEAVAAVQAAGDAVADERRRGGRRWSSWSTFAIDRKRDRAVRTGRPEGGRNEETTTAADDRRPGEDGSTALAAVDVAGGHGKHYSVCLKKTTLSLLIF</sequence>
<name>A0ACB8ZSJ6_CICIN</name>
<reference evidence="1 2" key="2">
    <citation type="journal article" date="2022" name="Mol. Ecol. Resour.">
        <title>The genomes of chicory, endive, great burdock and yacon provide insights into Asteraceae paleo-polyploidization history and plant inulin production.</title>
        <authorList>
            <person name="Fan W."/>
            <person name="Wang S."/>
            <person name="Wang H."/>
            <person name="Wang A."/>
            <person name="Jiang F."/>
            <person name="Liu H."/>
            <person name="Zhao H."/>
            <person name="Xu D."/>
            <person name="Zhang Y."/>
        </authorList>
    </citation>
    <scope>NUCLEOTIDE SEQUENCE [LARGE SCALE GENOMIC DNA]</scope>
    <source>
        <strain evidence="2">cv. Punajuju</strain>
        <tissue evidence="1">Leaves</tissue>
    </source>
</reference>